<keyword evidence="5" id="KW-0472">Membrane</keyword>
<keyword evidence="3" id="KW-0812">Transmembrane</keyword>
<accession>A0A8S3RB19</accession>
<protein>
    <submittedName>
        <fullName evidence="7">Uncharacterized protein</fullName>
    </submittedName>
</protein>
<sequence>MCKQIFAAVIKPSRKNHITILFAQQKDFAVRLICSPEPVEDEASEEDEEPKEKKIKTPQKPENMADSDERWIATHARQVNRMLPGGLDVLGIFALAPPNMMISAQTKLRQSAFKPADWKPQSGSEKWIKLKTDINLDLKINVPVKQQNQNMLKQIQTQEHLEKATADKKRERKYNV</sequence>
<proteinExistence type="inferred from homology"/>
<feature type="region of interest" description="Disordered" evidence="6">
    <location>
        <begin position="38"/>
        <end position="66"/>
    </location>
</feature>
<dbReference type="GO" id="GO:0016020">
    <property type="term" value="C:membrane"/>
    <property type="evidence" value="ECO:0007669"/>
    <property type="project" value="UniProtKB-SubCell"/>
</dbReference>
<comment type="caution">
    <text evidence="7">The sequence shown here is derived from an EMBL/GenBank/DDBJ whole genome shotgun (WGS) entry which is preliminary data.</text>
</comment>
<dbReference type="AlphaFoldDB" id="A0A8S3RB19"/>
<dbReference type="GO" id="GO:0012505">
    <property type="term" value="C:endomembrane system"/>
    <property type="evidence" value="ECO:0007669"/>
    <property type="project" value="TreeGrafter"/>
</dbReference>
<keyword evidence="8" id="KW-1185">Reference proteome</keyword>
<dbReference type="GO" id="GO:0008104">
    <property type="term" value="P:intracellular protein localization"/>
    <property type="evidence" value="ECO:0007669"/>
    <property type="project" value="TreeGrafter"/>
</dbReference>
<dbReference type="InterPro" id="IPR029454">
    <property type="entry name" value="ODR-4-like"/>
</dbReference>
<keyword evidence="4" id="KW-1133">Transmembrane helix</keyword>
<comment type="subcellular location">
    <subcellularLocation>
        <location evidence="1">Membrane</location>
    </subcellularLocation>
</comment>
<evidence type="ECO:0000313" key="8">
    <source>
        <dbReference type="Proteomes" id="UP000683360"/>
    </source>
</evidence>
<dbReference type="Pfam" id="PF14778">
    <property type="entry name" value="ODR4-like"/>
    <property type="match status" value="1"/>
</dbReference>
<evidence type="ECO:0000256" key="6">
    <source>
        <dbReference type="SAM" id="MobiDB-lite"/>
    </source>
</evidence>
<gene>
    <name evidence="7" type="ORF">MEDL_20877</name>
</gene>
<comment type="similarity">
    <text evidence="2">Belongs to the ODR-4 family.</text>
</comment>
<dbReference type="PANTHER" id="PTHR33966">
    <property type="entry name" value="PROTEIN ODR-4 HOMOLOG"/>
    <property type="match status" value="1"/>
</dbReference>
<dbReference type="OrthoDB" id="21458at2759"/>
<name>A0A8S3RB19_MYTED</name>
<evidence type="ECO:0000256" key="4">
    <source>
        <dbReference type="ARBA" id="ARBA00022989"/>
    </source>
</evidence>
<evidence type="ECO:0000313" key="7">
    <source>
        <dbReference type="EMBL" id="CAG2206554.1"/>
    </source>
</evidence>
<evidence type="ECO:0000256" key="3">
    <source>
        <dbReference type="ARBA" id="ARBA00022692"/>
    </source>
</evidence>
<dbReference type="PANTHER" id="PTHR33966:SF1">
    <property type="entry name" value="PROTEIN ODR-4 HOMOLOG"/>
    <property type="match status" value="1"/>
</dbReference>
<evidence type="ECO:0000256" key="2">
    <source>
        <dbReference type="ARBA" id="ARBA00010131"/>
    </source>
</evidence>
<dbReference type="EMBL" id="CAJPWZ010001054">
    <property type="protein sequence ID" value="CAG2206554.1"/>
    <property type="molecule type" value="Genomic_DNA"/>
</dbReference>
<organism evidence="7 8">
    <name type="scientific">Mytilus edulis</name>
    <name type="common">Blue mussel</name>
    <dbReference type="NCBI Taxonomy" id="6550"/>
    <lineage>
        <taxon>Eukaryota</taxon>
        <taxon>Metazoa</taxon>
        <taxon>Spiralia</taxon>
        <taxon>Lophotrochozoa</taxon>
        <taxon>Mollusca</taxon>
        <taxon>Bivalvia</taxon>
        <taxon>Autobranchia</taxon>
        <taxon>Pteriomorphia</taxon>
        <taxon>Mytilida</taxon>
        <taxon>Mytiloidea</taxon>
        <taxon>Mytilidae</taxon>
        <taxon>Mytilinae</taxon>
        <taxon>Mytilus</taxon>
    </lineage>
</organism>
<dbReference type="Proteomes" id="UP000683360">
    <property type="component" value="Unassembled WGS sequence"/>
</dbReference>
<evidence type="ECO:0000256" key="5">
    <source>
        <dbReference type="ARBA" id="ARBA00023136"/>
    </source>
</evidence>
<evidence type="ECO:0000256" key="1">
    <source>
        <dbReference type="ARBA" id="ARBA00004370"/>
    </source>
</evidence>
<reference evidence="7" key="1">
    <citation type="submission" date="2021-03" db="EMBL/GenBank/DDBJ databases">
        <authorList>
            <person name="Bekaert M."/>
        </authorList>
    </citation>
    <scope>NUCLEOTIDE SEQUENCE</scope>
</reference>
<feature type="compositionally biased region" description="Acidic residues" evidence="6">
    <location>
        <begin position="38"/>
        <end position="49"/>
    </location>
</feature>